<dbReference type="InterPro" id="IPR037171">
    <property type="entry name" value="NagB/RpiA_transferase-like"/>
</dbReference>
<keyword evidence="1" id="KW-0805">Transcription regulation</keyword>
<dbReference type="InterPro" id="IPR036390">
    <property type="entry name" value="WH_DNA-bd_sf"/>
</dbReference>
<evidence type="ECO:0000256" key="3">
    <source>
        <dbReference type="ARBA" id="ARBA00023163"/>
    </source>
</evidence>
<keyword evidence="2" id="KW-0238">DNA-binding</keyword>
<dbReference type="SUPFAM" id="SSF46785">
    <property type="entry name" value="Winged helix' DNA-binding domain"/>
    <property type="match status" value="1"/>
</dbReference>
<dbReference type="Pfam" id="PF08220">
    <property type="entry name" value="HTH_DeoR"/>
    <property type="match status" value="1"/>
</dbReference>
<dbReference type="InterPro" id="IPR018356">
    <property type="entry name" value="Tscrpt_reg_HTH_DeoR_CS"/>
</dbReference>
<dbReference type="STRING" id="698762.SAMN00808754_1839"/>
<keyword evidence="3" id="KW-0804">Transcription</keyword>
<dbReference type="InterPro" id="IPR036388">
    <property type="entry name" value="WH-like_DNA-bd_sf"/>
</dbReference>
<evidence type="ECO:0000313" key="6">
    <source>
        <dbReference type="Proteomes" id="UP000192569"/>
    </source>
</evidence>
<feature type="domain" description="HTH deoR-type" evidence="4">
    <location>
        <begin position="3"/>
        <end position="58"/>
    </location>
</feature>
<keyword evidence="6" id="KW-1185">Reference proteome</keyword>
<dbReference type="InterPro" id="IPR001034">
    <property type="entry name" value="DeoR_HTH"/>
</dbReference>
<dbReference type="Gene3D" id="3.40.50.1360">
    <property type="match status" value="1"/>
</dbReference>
<sequence>MISAQRKKIIIDKIKAGLPISVKELSRELGVSPMTIRRDLDALEKEGLLTRIHGGAIPINGGIEDEPSFNDRTGNFPREKLAIAQKAAELIQKGDSIFLGGGTTVTALANLLIEREDITVVTNAVNIAMILAPCEKINLIVTGGTVRTKSYSLVGALAERVLREIHVDKAFLGVDGISIDYGLTTPNMTEAHTDSLIVEAAKNVIILADHSKIGRVTLARFASISAIDILITDKGAPQDFLEELKKMDIQVLVV</sequence>
<dbReference type="SMART" id="SM00420">
    <property type="entry name" value="HTH_DEOR"/>
    <property type="match status" value="1"/>
</dbReference>
<dbReference type="PANTHER" id="PTHR30363:SF44">
    <property type="entry name" value="AGA OPERON TRANSCRIPTIONAL REPRESSOR-RELATED"/>
    <property type="match status" value="1"/>
</dbReference>
<dbReference type="EMBL" id="LT838272">
    <property type="protein sequence ID" value="SMB97379.1"/>
    <property type="molecule type" value="Genomic_DNA"/>
</dbReference>
<dbReference type="SUPFAM" id="SSF100950">
    <property type="entry name" value="NagB/RpiA/CoA transferase-like"/>
    <property type="match status" value="1"/>
</dbReference>
<organism evidence="5 6">
    <name type="scientific">Thermanaeromonas toyohensis ToBE</name>
    <dbReference type="NCBI Taxonomy" id="698762"/>
    <lineage>
        <taxon>Bacteria</taxon>
        <taxon>Bacillati</taxon>
        <taxon>Bacillota</taxon>
        <taxon>Clostridia</taxon>
        <taxon>Neomoorellales</taxon>
        <taxon>Neomoorellaceae</taxon>
        <taxon>Thermanaeromonas</taxon>
    </lineage>
</organism>
<dbReference type="PANTHER" id="PTHR30363">
    <property type="entry name" value="HTH-TYPE TRANSCRIPTIONAL REGULATOR SRLR-RELATED"/>
    <property type="match status" value="1"/>
</dbReference>
<dbReference type="PRINTS" id="PR00037">
    <property type="entry name" value="HTHLACR"/>
</dbReference>
<evidence type="ECO:0000313" key="5">
    <source>
        <dbReference type="EMBL" id="SMB97379.1"/>
    </source>
</evidence>
<dbReference type="Pfam" id="PF00455">
    <property type="entry name" value="DeoRC"/>
    <property type="match status" value="1"/>
</dbReference>
<dbReference type="SMART" id="SM00345">
    <property type="entry name" value="HTH_GNTR"/>
    <property type="match status" value="1"/>
</dbReference>
<protein>
    <submittedName>
        <fullName evidence="5">Transcriptional regulator, DeoR family</fullName>
    </submittedName>
</protein>
<evidence type="ECO:0000259" key="4">
    <source>
        <dbReference type="PROSITE" id="PS51000"/>
    </source>
</evidence>
<dbReference type="GO" id="GO:0003700">
    <property type="term" value="F:DNA-binding transcription factor activity"/>
    <property type="evidence" value="ECO:0007669"/>
    <property type="project" value="InterPro"/>
</dbReference>
<reference evidence="5 6" key="1">
    <citation type="submission" date="2017-04" db="EMBL/GenBank/DDBJ databases">
        <authorList>
            <person name="Afonso C.L."/>
            <person name="Miller P.J."/>
            <person name="Scott M.A."/>
            <person name="Spackman E."/>
            <person name="Goraichik I."/>
            <person name="Dimitrov K.M."/>
            <person name="Suarez D.L."/>
            <person name="Swayne D.E."/>
        </authorList>
    </citation>
    <scope>NUCLEOTIDE SEQUENCE [LARGE SCALE GENOMIC DNA]</scope>
    <source>
        <strain evidence="5 6">ToBE</strain>
    </source>
</reference>
<dbReference type="PROSITE" id="PS51000">
    <property type="entry name" value="HTH_DEOR_2"/>
    <property type="match status" value="1"/>
</dbReference>
<evidence type="ECO:0000256" key="1">
    <source>
        <dbReference type="ARBA" id="ARBA00023015"/>
    </source>
</evidence>
<dbReference type="AlphaFoldDB" id="A0A1W1VVI8"/>
<dbReference type="Proteomes" id="UP000192569">
    <property type="component" value="Chromosome I"/>
</dbReference>
<proteinExistence type="predicted"/>
<dbReference type="RefSeq" id="WP_084665433.1">
    <property type="nucleotide sequence ID" value="NZ_LT838272.1"/>
</dbReference>
<dbReference type="OrthoDB" id="9797223at2"/>
<dbReference type="InterPro" id="IPR050313">
    <property type="entry name" value="Carb_Metab_HTH_regulators"/>
</dbReference>
<name>A0A1W1VVI8_9FIRM</name>
<gene>
    <name evidence="5" type="ORF">SAMN00808754_1839</name>
</gene>
<dbReference type="InterPro" id="IPR000524">
    <property type="entry name" value="Tscrpt_reg_HTH_GntR"/>
</dbReference>
<dbReference type="GO" id="GO:0003677">
    <property type="term" value="F:DNA binding"/>
    <property type="evidence" value="ECO:0007669"/>
    <property type="project" value="UniProtKB-KW"/>
</dbReference>
<dbReference type="Gene3D" id="1.10.10.10">
    <property type="entry name" value="Winged helix-like DNA-binding domain superfamily/Winged helix DNA-binding domain"/>
    <property type="match status" value="1"/>
</dbReference>
<dbReference type="PROSITE" id="PS00894">
    <property type="entry name" value="HTH_DEOR_1"/>
    <property type="match status" value="1"/>
</dbReference>
<evidence type="ECO:0000256" key="2">
    <source>
        <dbReference type="ARBA" id="ARBA00023125"/>
    </source>
</evidence>
<dbReference type="InterPro" id="IPR014036">
    <property type="entry name" value="DeoR-like_C"/>
</dbReference>
<accession>A0A1W1VVI8</accession>
<dbReference type="SMART" id="SM01134">
    <property type="entry name" value="DeoRC"/>
    <property type="match status" value="1"/>
</dbReference>